<organism evidence="10 11">
    <name type="scientific">Verticillium longisporum</name>
    <name type="common">Verticillium dahliae var. longisporum</name>
    <dbReference type="NCBI Taxonomy" id="100787"/>
    <lineage>
        <taxon>Eukaryota</taxon>
        <taxon>Fungi</taxon>
        <taxon>Dikarya</taxon>
        <taxon>Ascomycota</taxon>
        <taxon>Pezizomycotina</taxon>
        <taxon>Sordariomycetes</taxon>
        <taxon>Hypocreomycetidae</taxon>
        <taxon>Glomerellales</taxon>
        <taxon>Plectosphaerellaceae</taxon>
        <taxon>Verticillium</taxon>
    </lineage>
</organism>
<evidence type="ECO:0000313" key="10">
    <source>
        <dbReference type="EMBL" id="CRK26759.1"/>
    </source>
</evidence>
<gene>
    <name evidence="10" type="ORF">BN1708_000570</name>
</gene>
<dbReference type="AlphaFoldDB" id="A0A0G4LXL5"/>
<dbReference type="GO" id="GO:0016592">
    <property type="term" value="C:mediator complex"/>
    <property type="evidence" value="ECO:0007669"/>
    <property type="project" value="InterPro"/>
</dbReference>
<evidence type="ECO:0000256" key="1">
    <source>
        <dbReference type="ARBA" id="ARBA00004123"/>
    </source>
</evidence>
<keyword evidence="6 7" id="KW-0539">Nucleus</keyword>
<evidence type="ECO:0000313" key="11">
    <source>
        <dbReference type="Proteomes" id="UP000044602"/>
    </source>
</evidence>
<evidence type="ECO:0000256" key="4">
    <source>
        <dbReference type="ARBA" id="ARBA00023159"/>
    </source>
</evidence>
<keyword evidence="3 7" id="KW-0805">Transcription regulation</keyword>
<feature type="region of interest" description="Disordered" evidence="8">
    <location>
        <begin position="1"/>
        <end position="64"/>
    </location>
</feature>
<comment type="similarity">
    <text evidence="2 7">Belongs to the Mediator complex subunit 1 family.</text>
</comment>
<evidence type="ECO:0000256" key="6">
    <source>
        <dbReference type="ARBA" id="ARBA00023242"/>
    </source>
</evidence>
<dbReference type="Proteomes" id="UP000044602">
    <property type="component" value="Unassembled WGS sequence"/>
</dbReference>
<dbReference type="STRING" id="100787.A0A0G4LXL5"/>
<evidence type="ECO:0000256" key="8">
    <source>
        <dbReference type="SAM" id="MobiDB-lite"/>
    </source>
</evidence>
<evidence type="ECO:0000256" key="7">
    <source>
        <dbReference type="RuleBase" id="RU364059"/>
    </source>
</evidence>
<comment type="subcellular location">
    <subcellularLocation>
        <location evidence="1 7">Nucleus</location>
    </subcellularLocation>
</comment>
<evidence type="ECO:0000256" key="2">
    <source>
        <dbReference type="ARBA" id="ARBA00006210"/>
    </source>
</evidence>
<accession>A0A0G4LXL5</accession>
<evidence type="ECO:0000256" key="5">
    <source>
        <dbReference type="ARBA" id="ARBA00023163"/>
    </source>
</evidence>
<feature type="compositionally biased region" description="Polar residues" evidence="8">
    <location>
        <begin position="54"/>
        <end position="64"/>
    </location>
</feature>
<name>A0A0G4LXL5_VERLO</name>
<keyword evidence="4 7" id="KW-0010">Activator</keyword>
<dbReference type="GO" id="GO:0003712">
    <property type="term" value="F:transcription coregulator activity"/>
    <property type="evidence" value="ECO:0007669"/>
    <property type="project" value="InterPro"/>
</dbReference>
<sequence length="686" mass="74676">MATPTPGEKLADKAPKPGLPQQGRTPSVFPVATPPVSTPFSHAHVAFSPRGPKSSPQQFKKSPATSATLMGHTNAPLNFDSPSAAAAMGALGIGGGLDLGLDNVSVNGLGGLGGLTGEDDRIKRLDAIIDIIGNAKGRVSEAGLERLSQRTGLNKIWEDHRTPDGKVKKTLVIAGHGLQLDVILDNNIVEGVTLAFPESESPIVAKHVDRAGQILLRDLQLLPDQSPLTKKMDEFAANLERLATLDKLSIFPGLDCQEAVAGIFESLERLYNWELARVKEDPAMAGKPDVLLEKTVQCSRSGRPAMHARDQVGLSLDYWAERRLVPPKTPATETYCANAEQIWSIIVGCRPLDGELYPPIRISEDWISQKVEKTDPVPTDLLEPSNGPLLDWLEPAATVLPPASDNKVVAVEVVQPDGTTQRYPNVKFVATLNPPVIVPQAVCNALYNLSGAQPPPMMLPSYTFDGISFPIVDGQNHDASELRTISCERDVFVLGAPQPRRHENTLFVYKPVYGQTISELPFSHPRQLVAMLPTLRQYAFISRLLARSFGANIAGSGLEKLDKSIITREVMTTSAKFKRFMADKEAKRDSEAEKPLTLDVVLSVHPTAGLSIVFPFRDATANIELQVLANGVVNIVSQNILSDELDAAQDITAGPRRKMKPHDLGRLLEVFEDLCQWAEWIRKNLS</sequence>
<dbReference type="InterPro" id="IPR019680">
    <property type="entry name" value="Mediator_Med1"/>
</dbReference>
<protein>
    <recommendedName>
        <fullName evidence="7">Mediator of RNA polymerase II transcription subunit 1</fullName>
    </recommendedName>
    <alternativeName>
        <fullName evidence="7">Mediator complex subunit 1</fullName>
    </alternativeName>
</protein>
<dbReference type="GO" id="GO:0045944">
    <property type="term" value="P:positive regulation of transcription by RNA polymerase II"/>
    <property type="evidence" value="ECO:0007669"/>
    <property type="project" value="UniProtKB-ARBA"/>
</dbReference>
<dbReference type="EMBL" id="CVQH01020306">
    <property type="protein sequence ID" value="CRK26759.1"/>
    <property type="molecule type" value="Genomic_DNA"/>
</dbReference>
<feature type="domain" description="Mediator complex subunit Med1" evidence="9">
    <location>
        <begin position="127"/>
        <end position="549"/>
    </location>
</feature>
<evidence type="ECO:0000259" key="9">
    <source>
        <dbReference type="Pfam" id="PF10744"/>
    </source>
</evidence>
<keyword evidence="11" id="KW-1185">Reference proteome</keyword>
<comment type="function">
    <text evidence="7">Component of the Mediator complex, a coactivator involved in the regulated transcription of nearly all RNA polymerase II-dependent genes. Mediator functions as a bridge to convey information from gene-specific regulatory proteins to the basal RNA polymerase II transcription machinery. Mediator is recruited to promoters by direct interactions with regulatory proteins and serves as a scaffold for the assembly of a functional preinitiation complex with RNA polymerase II and the general transcription factors.</text>
</comment>
<reference evidence="10 11" key="1">
    <citation type="submission" date="2015-05" db="EMBL/GenBank/DDBJ databases">
        <authorList>
            <person name="Wang D.B."/>
            <person name="Wang M."/>
        </authorList>
    </citation>
    <scope>NUCLEOTIDE SEQUENCE [LARGE SCALE GENOMIC DNA]</scope>
    <source>
        <strain evidence="10">VL1</strain>
    </source>
</reference>
<keyword evidence="5 7" id="KW-0804">Transcription</keyword>
<proteinExistence type="inferred from homology"/>
<dbReference type="PANTHER" id="PTHR35041">
    <property type="entry name" value="MEDIATOR OF RNA POLYMERASE II TRANSCRIPTION SUBUNIT 1"/>
    <property type="match status" value="1"/>
</dbReference>
<dbReference type="Pfam" id="PF10744">
    <property type="entry name" value="Med1"/>
    <property type="match status" value="1"/>
</dbReference>
<evidence type="ECO:0000256" key="3">
    <source>
        <dbReference type="ARBA" id="ARBA00023015"/>
    </source>
</evidence>
<dbReference type="PANTHER" id="PTHR35041:SF4">
    <property type="entry name" value="MEDIATOR OF RNA POLYMERASE II TRANSCRIPTION SUBUNIT 1"/>
    <property type="match status" value="1"/>
</dbReference>